<dbReference type="STRING" id="1144548.SAMN05443287_102661"/>
<dbReference type="EMBL" id="FNYV01000002">
    <property type="protein sequence ID" value="SEJ03069.1"/>
    <property type="molecule type" value="Genomic_DNA"/>
</dbReference>
<proteinExistence type="predicted"/>
<dbReference type="Proteomes" id="UP000198707">
    <property type="component" value="Unassembled WGS sequence"/>
</dbReference>
<keyword evidence="3" id="KW-1185">Reference proteome</keyword>
<sequence length="65" mass="6909">MGLNRPAPAALPGASTRSTVPSTRVWTVLAQPDWARMPLMMALRPLATTSPVRLVTPLAGNLVCQ</sequence>
<evidence type="ECO:0000256" key="1">
    <source>
        <dbReference type="SAM" id="MobiDB-lite"/>
    </source>
</evidence>
<evidence type="ECO:0000313" key="3">
    <source>
        <dbReference type="Proteomes" id="UP000198707"/>
    </source>
</evidence>
<reference evidence="3" key="1">
    <citation type="submission" date="2016-10" db="EMBL/GenBank/DDBJ databases">
        <authorList>
            <person name="Varghese N."/>
            <person name="Submissions S."/>
        </authorList>
    </citation>
    <scope>NUCLEOTIDE SEQUENCE [LARGE SCALE GENOMIC DNA]</scope>
    <source>
        <strain evidence="3">CGMCC 4.7038</strain>
    </source>
</reference>
<protein>
    <submittedName>
        <fullName evidence="2">Uncharacterized protein</fullName>
    </submittedName>
</protein>
<dbReference type="AlphaFoldDB" id="A0A1H6VEJ2"/>
<organism evidence="2 3">
    <name type="scientific">Micromonospora phaseoli</name>
    <dbReference type="NCBI Taxonomy" id="1144548"/>
    <lineage>
        <taxon>Bacteria</taxon>
        <taxon>Bacillati</taxon>
        <taxon>Actinomycetota</taxon>
        <taxon>Actinomycetes</taxon>
        <taxon>Micromonosporales</taxon>
        <taxon>Micromonosporaceae</taxon>
        <taxon>Micromonospora</taxon>
    </lineage>
</organism>
<feature type="region of interest" description="Disordered" evidence="1">
    <location>
        <begin position="1"/>
        <end position="20"/>
    </location>
</feature>
<gene>
    <name evidence="2" type="ORF">SAMN05443287_102661</name>
</gene>
<evidence type="ECO:0000313" key="2">
    <source>
        <dbReference type="EMBL" id="SEJ03069.1"/>
    </source>
</evidence>
<accession>A0A1H6VEJ2</accession>
<name>A0A1H6VEJ2_9ACTN</name>